<reference evidence="4 5" key="1">
    <citation type="submission" date="2014-04" db="EMBL/GenBank/DDBJ databases">
        <authorList>
            <consortium name="DOE Joint Genome Institute"/>
            <person name="Kuo A."/>
            <person name="Zuccaro A."/>
            <person name="Kohler A."/>
            <person name="Nagy L.G."/>
            <person name="Floudas D."/>
            <person name="Copeland A."/>
            <person name="Barry K.W."/>
            <person name="Cichocki N."/>
            <person name="Veneault-Fourrey C."/>
            <person name="LaButti K."/>
            <person name="Lindquist E.A."/>
            <person name="Lipzen A."/>
            <person name="Lundell T."/>
            <person name="Morin E."/>
            <person name="Murat C."/>
            <person name="Sun H."/>
            <person name="Tunlid A."/>
            <person name="Henrissat B."/>
            <person name="Grigoriev I.V."/>
            <person name="Hibbett D.S."/>
            <person name="Martin F."/>
            <person name="Nordberg H.P."/>
            <person name="Cantor M.N."/>
            <person name="Hua S.X."/>
        </authorList>
    </citation>
    <scope>NUCLEOTIDE SEQUENCE [LARGE SCALE GENOMIC DNA]</scope>
    <source>
        <strain evidence="4 5">MAFF 305830</strain>
    </source>
</reference>
<sequence length="309" mass="34077">MSDNKRKHAGKQDGSRKRYKSDGTRVTSTTIAGPGVFITCIKGKERVAGREIREVFESIASDLWPKTSDQPSTDKPSGPTIDLSDDDDDGDDDLETRIRRDRDRIQSEQTTHDSGKAGSAKPRKRIVIHYTDTPCLLFASCAQPVDPIALTLAYLDEVKQKGAARTRTVQRLEPISATCVAALPELLLLSEKILTQAFETTGSSEPKRYTYKVIAKVRNNSKLSSQKLAEDIPQKVPTGHSVSLKQPELTILVVVFKSVAGIGVVPRYEELKRYNVAQLVEARDLDLDLGESSRLRKTALDDTPAKDDG</sequence>
<dbReference type="PANTHER" id="PTHR13452">
    <property type="entry name" value="THUMP DOMAIN CONTAINING PROTEIN 1-RELATED"/>
    <property type="match status" value="1"/>
</dbReference>
<gene>
    <name evidence="4" type="ORF">M408DRAFT_326185</name>
</gene>
<dbReference type="OrthoDB" id="367221at2759"/>
<feature type="region of interest" description="Disordered" evidence="2">
    <location>
        <begin position="1"/>
        <end position="29"/>
    </location>
</feature>
<dbReference type="PANTHER" id="PTHR13452:SF10">
    <property type="entry name" value="THUMP DOMAIN-CONTAINING PROTEIN 1"/>
    <property type="match status" value="1"/>
</dbReference>
<evidence type="ECO:0000313" key="5">
    <source>
        <dbReference type="Proteomes" id="UP000054097"/>
    </source>
</evidence>
<keyword evidence="1" id="KW-0694">RNA-binding</keyword>
<dbReference type="AlphaFoldDB" id="A0A0C3BPT4"/>
<dbReference type="PROSITE" id="PS51165">
    <property type="entry name" value="THUMP"/>
    <property type="match status" value="1"/>
</dbReference>
<accession>A0A0C3BPT4</accession>
<dbReference type="Gene3D" id="3.30.2300.10">
    <property type="entry name" value="THUMP superfamily"/>
    <property type="match status" value="1"/>
</dbReference>
<dbReference type="EMBL" id="KN824278">
    <property type="protein sequence ID" value="KIM33476.1"/>
    <property type="molecule type" value="Genomic_DNA"/>
</dbReference>
<name>A0A0C3BPT4_SERVB</name>
<dbReference type="HOGENOM" id="CLU_039352_2_3_1"/>
<dbReference type="Proteomes" id="UP000054097">
    <property type="component" value="Unassembled WGS sequence"/>
</dbReference>
<dbReference type="GO" id="GO:0003723">
    <property type="term" value="F:RNA binding"/>
    <property type="evidence" value="ECO:0007669"/>
    <property type="project" value="UniProtKB-UniRule"/>
</dbReference>
<organism evidence="4 5">
    <name type="scientific">Serendipita vermifera MAFF 305830</name>
    <dbReference type="NCBI Taxonomy" id="933852"/>
    <lineage>
        <taxon>Eukaryota</taxon>
        <taxon>Fungi</taxon>
        <taxon>Dikarya</taxon>
        <taxon>Basidiomycota</taxon>
        <taxon>Agaricomycotina</taxon>
        <taxon>Agaricomycetes</taxon>
        <taxon>Sebacinales</taxon>
        <taxon>Serendipitaceae</taxon>
        <taxon>Serendipita</taxon>
    </lineage>
</organism>
<protein>
    <recommendedName>
        <fullName evidence="3">THUMP domain-containing protein</fullName>
    </recommendedName>
</protein>
<reference evidence="5" key="2">
    <citation type="submission" date="2015-01" db="EMBL/GenBank/DDBJ databases">
        <title>Evolutionary Origins and Diversification of the Mycorrhizal Mutualists.</title>
        <authorList>
            <consortium name="DOE Joint Genome Institute"/>
            <consortium name="Mycorrhizal Genomics Consortium"/>
            <person name="Kohler A."/>
            <person name="Kuo A."/>
            <person name="Nagy L.G."/>
            <person name="Floudas D."/>
            <person name="Copeland A."/>
            <person name="Barry K.W."/>
            <person name="Cichocki N."/>
            <person name="Veneault-Fourrey C."/>
            <person name="LaButti K."/>
            <person name="Lindquist E.A."/>
            <person name="Lipzen A."/>
            <person name="Lundell T."/>
            <person name="Morin E."/>
            <person name="Murat C."/>
            <person name="Riley R."/>
            <person name="Ohm R."/>
            <person name="Sun H."/>
            <person name="Tunlid A."/>
            <person name="Henrissat B."/>
            <person name="Grigoriev I.V."/>
            <person name="Hibbett D.S."/>
            <person name="Martin F."/>
        </authorList>
    </citation>
    <scope>NUCLEOTIDE SEQUENCE [LARGE SCALE GENOMIC DNA]</scope>
    <source>
        <strain evidence="5">MAFF 305830</strain>
    </source>
</reference>
<feature type="compositionally biased region" description="Acidic residues" evidence="2">
    <location>
        <begin position="83"/>
        <end position="94"/>
    </location>
</feature>
<dbReference type="SUPFAM" id="SSF143437">
    <property type="entry name" value="THUMP domain-like"/>
    <property type="match status" value="1"/>
</dbReference>
<evidence type="ECO:0000313" key="4">
    <source>
        <dbReference type="EMBL" id="KIM33476.1"/>
    </source>
</evidence>
<dbReference type="Pfam" id="PF02926">
    <property type="entry name" value="THUMP"/>
    <property type="match status" value="1"/>
</dbReference>
<feature type="region of interest" description="Disordered" evidence="2">
    <location>
        <begin position="63"/>
        <end position="121"/>
    </location>
</feature>
<evidence type="ECO:0000259" key="3">
    <source>
        <dbReference type="PROSITE" id="PS51165"/>
    </source>
</evidence>
<feature type="compositionally biased region" description="Basic and acidic residues" evidence="2">
    <location>
        <begin position="10"/>
        <end position="23"/>
    </location>
</feature>
<keyword evidence="5" id="KW-1185">Reference proteome</keyword>
<evidence type="ECO:0000256" key="1">
    <source>
        <dbReference type="PROSITE-ProRule" id="PRU00529"/>
    </source>
</evidence>
<feature type="domain" description="THUMP" evidence="3">
    <location>
        <begin position="157"/>
        <end position="266"/>
    </location>
</feature>
<dbReference type="CDD" id="cd11717">
    <property type="entry name" value="THUMP_THUMPD1_like"/>
    <property type="match status" value="1"/>
</dbReference>
<proteinExistence type="predicted"/>
<dbReference type="GO" id="GO:0006400">
    <property type="term" value="P:tRNA modification"/>
    <property type="evidence" value="ECO:0007669"/>
    <property type="project" value="InterPro"/>
</dbReference>
<dbReference type="STRING" id="933852.A0A0C3BPT4"/>
<dbReference type="InterPro" id="IPR040183">
    <property type="entry name" value="THUMPD1-like"/>
</dbReference>
<dbReference type="InterPro" id="IPR004114">
    <property type="entry name" value="THUMP_dom"/>
</dbReference>
<feature type="compositionally biased region" description="Basic and acidic residues" evidence="2">
    <location>
        <begin position="95"/>
        <end position="115"/>
    </location>
</feature>
<evidence type="ECO:0000256" key="2">
    <source>
        <dbReference type="SAM" id="MobiDB-lite"/>
    </source>
</evidence>
<dbReference type="SMART" id="SM00981">
    <property type="entry name" value="THUMP"/>
    <property type="match status" value="1"/>
</dbReference>